<feature type="non-terminal residue" evidence="1">
    <location>
        <position position="1"/>
    </location>
</feature>
<feature type="non-terminal residue" evidence="1">
    <location>
        <position position="84"/>
    </location>
</feature>
<evidence type="ECO:0000313" key="2">
    <source>
        <dbReference type="Proteomes" id="UP000054826"/>
    </source>
</evidence>
<protein>
    <submittedName>
        <fullName evidence="1">Uncharacterized protein</fullName>
    </submittedName>
</protein>
<proteinExistence type="predicted"/>
<dbReference type="AlphaFoldDB" id="A0A0V1IT97"/>
<evidence type="ECO:0000313" key="1">
    <source>
        <dbReference type="EMBL" id="KRZ25773.1"/>
    </source>
</evidence>
<sequence>LLCKIISEKNFYFMKYLFDILGNFVIKYGYAYRFRFFSLYRTAYGPLYEPGDQIWIQLPIRTKLGAYWDGLYQVQKNWIGTRTE</sequence>
<gene>
    <name evidence="1" type="ORF">T4C_1416</name>
</gene>
<name>A0A0V1IT97_TRIPS</name>
<reference evidence="1 2" key="1">
    <citation type="submission" date="2015-01" db="EMBL/GenBank/DDBJ databases">
        <title>Evolution of Trichinella species and genotypes.</title>
        <authorList>
            <person name="Korhonen P.K."/>
            <person name="Edoardo P."/>
            <person name="Giuseppe L.R."/>
            <person name="Gasser R.B."/>
        </authorList>
    </citation>
    <scope>NUCLEOTIDE SEQUENCE [LARGE SCALE GENOMIC DNA]</scope>
    <source>
        <strain evidence="1">ISS176</strain>
    </source>
</reference>
<dbReference type="Proteomes" id="UP000054826">
    <property type="component" value="Unassembled WGS sequence"/>
</dbReference>
<dbReference type="EMBL" id="JYDV01000192">
    <property type="protein sequence ID" value="KRZ25773.1"/>
    <property type="molecule type" value="Genomic_DNA"/>
</dbReference>
<accession>A0A0V1IT97</accession>
<comment type="caution">
    <text evidence="1">The sequence shown here is derived from an EMBL/GenBank/DDBJ whole genome shotgun (WGS) entry which is preliminary data.</text>
</comment>
<organism evidence="1 2">
    <name type="scientific">Trichinella pseudospiralis</name>
    <name type="common">Parasitic roundworm</name>
    <dbReference type="NCBI Taxonomy" id="6337"/>
    <lineage>
        <taxon>Eukaryota</taxon>
        <taxon>Metazoa</taxon>
        <taxon>Ecdysozoa</taxon>
        <taxon>Nematoda</taxon>
        <taxon>Enoplea</taxon>
        <taxon>Dorylaimia</taxon>
        <taxon>Trichinellida</taxon>
        <taxon>Trichinellidae</taxon>
        <taxon>Trichinella</taxon>
    </lineage>
</organism>